<accession>A0A3M2S3L4</accession>
<name>A0A3M2S3L4_9HYPO</name>
<evidence type="ECO:0000256" key="1">
    <source>
        <dbReference type="SAM" id="Coils"/>
    </source>
</evidence>
<evidence type="ECO:0000313" key="2">
    <source>
        <dbReference type="EMBL" id="RMJ12134.1"/>
    </source>
</evidence>
<keyword evidence="1" id="KW-0175">Coiled coil</keyword>
<sequence length="102" mass="12057">MCYTIHYVVDCTDCGYRQRLGGPMRQICLVAAQGKPCRMHQNYESRDQHVCGSCLQEQKEREEKARKEAERKRIEEEAAAKKKEEDEIQVQNIMRQLARLRQ</sequence>
<keyword evidence="3" id="KW-1185">Reference proteome</keyword>
<reference evidence="2 3" key="1">
    <citation type="submission" date="2017-06" db="EMBL/GenBank/DDBJ databases">
        <title>Comparative genomic analysis of Ambrosia Fusariam Clade fungi.</title>
        <authorList>
            <person name="Stajich J.E."/>
            <person name="Carrillo J."/>
            <person name="Kijimoto T."/>
            <person name="Eskalen A."/>
            <person name="O'Donnell K."/>
            <person name="Kasson M."/>
        </authorList>
    </citation>
    <scope>NUCLEOTIDE SEQUENCE [LARGE SCALE GENOMIC DNA]</scope>
    <source>
        <strain evidence="2">UCR3666</strain>
    </source>
</reference>
<comment type="caution">
    <text evidence="2">The sequence shown here is derived from an EMBL/GenBank/DDBJ whole genome shotgun (WGS) entry which is preliminary data.</text>
</comment>
<evidence type="ECO:0000313" key="3">
    <source>
        <dbReference type="Proteomes" id="UP000277212"/>
    </source>
</evidence>
<dbReference type="EMBL" id="NKUJ01000145">
    <property type="protein sequence ID" value="RMJ12134.1"/>
    <property type="molecule type" value="Genomic_DNA"/>
</dbReference>
<feature type="coiled-coil region" evidence="1">
    <location>
        <begin position="52"/>
        <end position="91"/>
    </location>
</feature>
<dbReference type="AlphaFoldDB" id="A0A3M2S3L4"/>
<proteinExistence type="predicted"/>
<protein>
    <submittedName>
        <fullName evidence="2">Uncharacterized protein</fullName>
    </submittedName>
</protein>
<gene>
    <name evidence="2" type="ORF">CDV36_008210</name>
</gene>
<organism evidence="2 3">
    <name type="scientific">Fusarium kuroshium</name>
    <dbReference type="NCBI Taxonomy" id="2010991"/>
    <lineage>
        <taxon>Eukaryota</taxon>
        <taxon>Fungi</taxon>
        <taxon>Dikarya</taxon>
        <taxon>Ascomycota</taxon>
        <taxon>Pezizomycotina</taxon>
        <taxon>Sordariomycetes</taxon>
        <taxon>Hypocreomycetidae</taxon>
        <taxon>Hypocreales</taxon>
        <taxon>Nectriaceae</taxon>
        <taxon>Fusarium</taxon>
        <taxon>Fusarium solani species complex</taxon>
    </lineage>
</organism>
<dbReference type="Proteomes" id="UP000277212">
    <property type="component" value="Unassembled WGS sequence"/>
</dbReference>